<dbReference type="PANTHER" id="PTHR36966">
    <property type="entry name" value="REP-ASSOCIATED TYROSINE TRANSPOSASE"/>
    <property type="match status" value="1"/>
</dbReference>
<gene>
    <name evidence="2" type="ORF">CLG94_02130</name>
</gene>
<dbReference type="SMART" id="SM01321">
    <property type="entry name" value="Y1_Tnp"/>
    <property type="match status" value="1"/>
</dbReference>
<dbReference type="InterPro" id="IPR002686">
    <property type="entry name" value="Transposase_17"/>
</dbReference>
<accession>A0A2T4U0K3</accession>
<dbReference type="Gene3D" id="3.30.70.1290">
    <property type="entry name" value="Transposase IS200-like"/>
    <property type="match status" value="1"/>
</dbReference>
<keyword evidence="3" id="KW-1185">Reference proteome</keyword>
<feature type="domain" description="Transposase IS200-like" evidence="1">
    <location>
        <begin position="21"/>
        <end position="140"/>
    </location>
</feature>
<dbReference type="EMBL" id="NVQC01000010">
    <property type="protein sequence ID" value="PTL36895.1"/>
    <property type="molecule type" value="Genomic_DNA"/>
</dbReference>
<sequence length="140" mass="16105">MNNNLQRPHRRSVRLTGYDYSQAGAYFITTCVQDRILLFGEAVDGEMRLNEYGEIVRREWERTGKIRQDVGIDAFVIMPNHFHGIIVIDPGRGTLQRAPTTERFGKPTSNTIPTIVRLFKSTTTRQIDFARVKGTHLTRQ</sequence>
<dbReference type="OrthoDB" id="9794403at2"/>
<dbReference type="RefSeq" id="WP_107561254.1">
    <property type="nucleotide sequence ID" value="NZ_NVQC01000010.1"/>
</dbReference>
<dbReference type="GO" id="GO:0006313">
    <property type="term" value="P:DNA transposition"/>
    <property type="evidence" value="ECO:0007669"/>
    <property type="project" value="InterPro"/>
</dbReference>
<name>A0A2T4U0K3_9BACT</name>
<evidence type="ECO:0000313" key="3">
    <source>
        <dbReference type="Proteomes" id="UP000241436"/>
    </source>
</evidence>
<dbReference type="InterPro" id="IPR052715">
    <property type="entry name" value="RAYT_transposase"/>
</dbReference>
<comment type="caution">
    <text evidence="2">The sequence shown here is derived from an EMBL/GenBank/DDBJ whole genome shotgun (WGS) entry which is preliminary data.</text>
</comment>
<proteinExistence type="predicted"/>
<protein>
    <submittedName>
        <fullName evidence="2">Transposase</fullName>
    </submittedName>
</protein>
<dbReference type="GO" id="GO:0043565">
    <property type="term" value="F:sequence-specific DNA binding"/>
    <property type="evidence" value="ECO:0007669"/>
    <property type="project" value="TreeGrafter"/>
</dbReference>
<dbReference type="InterPro" id="IPR036515">
    <property type="entry name" value="Transposase_17_sf"/>
</dbReference>
<dbReference type="PANTHER" id="PTHR36966:SF1">
    <property type="entry name" value="REP-ASSOCIATED TYROSINE TRANSPOSASE"/>
    <property type="match status" value="1"/>
</dbReference>
<evidence type="ECO:0000259" key="1">
    <source>
        <dbReference type="SMART" id="SM01321"/>
    </source>
</evidence>
<dbReference type="GO" id="GO:0004803">
    <property type="term" value="F:transposase activity"/>
    <property type="evidence" value="ECO:0007669"/>
    <property type="project" value="InterPro"/>
</dbReference>
<dbReference type="Proteomes" id="UP000241436">
    <property type="component" value="Unassembled WGS sequence"/>
</dbReference>
<reference evidence="2 3" key="1">
    <citation type="submission" date="2017-09" db="EMBL/GenBank/DDBJ databases">
        <title>Bloom of a denitrifying methanotroph, Candidatus Methylomirabilis limnetica, in a deep stratified lake.</title>
        <authorList>
            <person name="Graf J.S."/>
            <person name="Marchant H.K."/>
            <person name="Tienken D."/>
            <person name="Hach P.F."/>
            <person name="Brand A."/>
            <person name="Schubert C.J."/>
            <person name="Kuypers M.M."/>
            <person name="Milucka J."/>
        </authorList>
    </citation>
    <scope>NUCLEOTIDE SEQUENCE [LARGE SCALE GENOMIC DNA]</scope>
    <source>
        <strain evidence="2 3">Zug</strain>
    </source>
</reference>
<reference evidence="3" key="2">
    <citation type="journal article" date="2018" name="Environ. Microbiol.">
        <title>Bloom of a denitrifying methanotroph, 'Candidatus Methylomirabilis limnetica', in a deep stratified lake.</title>
        <authorList>
            <person name="Graf J.S."/>
            <person name="Mayr M.J."/>
            <person name="Marchant H.K."/>
            <person name="Tienken D."/>
            <person name="Hach P.F."/>
            <person name="Brand A."/>
            <person name="Schubert C.J."/>
            <person name="Kuypers M.M."/>
            <person name="Milucka J."/>
        </authorList>
    </citation>
    <scope>NUCLEOTIDE SEQUENCE [LARGE SCALE GENOMIC DNA]</scope>
    <source>
        <strain evidence="3">Zug</strain>
    </source>
</reference>
<dbReference type="AlphaFoldDB" id="A0A2T4U0K3"/>
<dbReference type="SUPFAM" id="SSF143422">
    <property type="entry name" value="Transposase IS200-like"/>
    <property type="match status" value="1"/>
</dbReference>
<evidence type="ECO:0000313" key="2">
    <source>
        <dbReference type="EMBL" id="PTL36895.1"/>
    </source>
</evidence>
<organism evidence="2 3">
    <name type="scientific">Candidatus Methylomirabilis limnetica</name>
    <dbReference type="NCBI Taxonomy" id="2033718"/>
    <lineage>
        <taxon>Bacteria</taxon>
        <taxon>Candidatus Methylomirabilota</taxon>
        <taxon>Candidatus Methylomirabilia</taxon>
        <taxon>Candidatus Methylomirabilales</taxon>
        <taxon>Candidatus Methylomirabilaceae</taxon>
        <taxon>Candidatus Methylomirabilis</taxon>
    </lineage>
</organism>